<dbReference type="Proteomes" id="UP000503336">
    <property type="component" value="Chromosome"/>
</dbReference>
<reference evidence="1 2" key="1">
    <citation type="submission" date="2020-02" db="EMBL/GenBank/DDBJ databases">
        <title>complete genome sequence of Rhodobacteraceae bacterium.</title>
        <authorList>
            <person name="Park J."/>
            <person name="Kim Y.-S."/>
            <person name="Kim K.-H."/>
        </authorList>
    </citation>
    <scope>NUCLEOTIDE SEQUENCE [LARGE SCALE GENOMIC DNA]</scope>
    <source>
        <strain evidence="1 2">RR4-56</strain>
    </source>
</reference>
<gene>
    <name evidence="1" type="ORF">G5B40_01705</name>
</gene>
<name>A0A7L5BSH8_9RHOB</name>
<dbReference type="AlphaFoldDB" id="A0A7L5BSH8"/>
<proteinExistence type="predicted"/>
<dbReference type="EMBL" id="CP049056">
    <property type="protein sequence ID" value="QIE54270.1"/>
    <property type="molecule type" value="Genomic_DNA"/>
</dbReference>
<accession>A0A7L5BSH8</accession>
<dbReference type="KEGG" id="hdh:G5B40_01705"/>
<protein>
    <submittedName>
        <fullName evidence="1">Uncharacterized protein</fullName>
    </submittedName>
</protein>
<evidence type="ECO:0000313" key="1">
    <source>
        <dbReference type="EMBL" id="QIE54270.1"/>
    </source>
</evidence>
<dbReference type="RefSeq" id="WP_165094262.1">
    <property type="nucleotide sequence ID" value="NZ_CP049056.1"/>
</dbReference>
<organism evidence="1 2">
    <name type="scientific">Pikeienuella piscinae</name>
    <dbReference type="NCBI Taxonomy" id="2748098"/>
    <lineage>
        <taxon>Bacteria</taxon>
        <taxon>Pseudomonadati</taxon>
        <taxon>Pseudomonadota</taxon>
        <taxon>Alphaproteobacteria</taxon>
        <taxon>Rhodobacterales</taxon>
        <taxon>Paracoccaceae</taxon>
        <taxon>Pikeienuella</taxon>
    </lineage>
</organism>
<evidence type="ECO:0000313" key="2">
    <source>
        <dbReference type="Proteomes" id="UP000503336"/>
    </source>
</evidence>
<sequence>MNDLTRHRDESSLTARPVRVAASTQAELRDAKIPWSGPIQGMVEPRQ</sequence>
<keyword evidence="2" id="KW-1185">Reference proteome</keyword>